<gene>
    <name evidence="2" type="ORF">SPLIT_LOCUS2600</name>
</gene>
<sequence>MKRIQMCKKLNRNHTFNNNLNHKVTQLNAAVNPEILVGQIWLQDEPTGVEIIELNTSDENDPPPVENMNNCMDHAWSYSKTETLQHLEDDYKINQKARERRRMQQDHRFFNASTATNTHDQYTNNNYYDSDIENQYNEDNHLINHQVNCFTIINKHFIQSDSSSDADLEIITSNDMLMEGNNWDSGNRPYKEEIITYDPDLDKEARTIWIYSFKNKHLLAEDDYDCGKTAVRDISTSTSYSTENEEEEKTKDISTSISRLGSPVPPAYIPRLNLSFGPTLSTVTEVSEPNKQMSPNPSYKSPKNVLQKPINGWFKNEMNKIDSARTVEKFEKSTNIINWMALSPREKRRRSKDPGDKWEGNILKLERFRNEETLVNKAQELPTINPIQENKSHQENSFRLQVDVDVHVSVNEKTPDRRSLGTPNGGEIVMNSKVEDRSPISLLKCLPLDFTSNTLDRGDDMKLEQTHVNHDIKLEQAERVDCGIKFGQTQQVMCFTPRKPHPLYLRAHGPIDAPEENIKIDPVVWDREEREEEETASYNYLTDKMKCAVKDPDDMWMRNNTPFLQPSKWDDYASLADSPLTIQMSINETEIKRKTWFKRVFKRVINCCQIKSEK</sequence>
<dbReference type="AlphaFoldDB" id="A0A9P0HXH5"/>
<evidence type="ECO:0000313" key="2">
    <source>
        <dbReference type="EMBL" id="CAH1637239.1"/>
    </source>
</evidence>
<organism evidence="2 3">
    <name type="scientific">Spodoptera littoralis</name>
    <name type="common">Egyptian cotton leafworm</name>
    <dbReference type="NCBI Taxonomy" id="7109"/>
    <lineage>
        <taxon>Eukaryota</taxon>
        <taxon>Metazoa</taxon>
        <taxon>Ecdysozoa</taxon>
        <taxon>Arthropoda</taxon>
        <taxon>Hexapoda</taxon>
        <taxon>Insecta</taxon>
        <taxon>Pterygota</taxon>
        <taxon>Neoptera</taxon>
        <taxon>Endopterygota</taxon>
        <taxon>Lepidoptera</taxon>
        <taxon>Glossata</taxon>
        <taxon>Ditrysia</taxon>
        <taxon>Noctuoidea</taxon>
        <taxon>Noctuidae</taxon>
        <taxon>Amphipyrinae</taxon>
        <taxon>Spodoptera</taxon>
    </lineage>
</organism>
<evidence type="ECO:0000313" key="3">
    <source>
        <dbReference type="Proteomes" id="UP001153321"/>
    </source>
</evidence>
<protein>
    <submittedName>
        <fullName evidence="2">Uncharacterized protein</fullName>
    </submittedName>
</protein>
<dbReference type="EMBL" id="LR824546">
    <property type="protein sequence ID" value="CAH1637239.1"/>
    <property type="molecule type" value="Genomic_DNA"/>
</dbReference>
<keyword evidence="3" id="KW-1185">Reference proteome</keyword>
<dbReference type="Proteomes" id="UP001153321">
    <property type="component" value="Chromosome 15"/>
</dbReference>
<name>A0A9P0HXH5_SPOLI</name>
<accession>A0A9P0HXH5</accession>
<feature type="region of interest" description="Disordered" evidence="1">
    <location>
        <begin position="236"/>
        <end position="259"/>
    </location>
</feature>
<evidence type="ECO:0000256" key="1">
    <source>
        <dbReference type="SAM" id="MobiDB-lite"/>
    </source>
</evidence>
<proteinExistence type="predicted"/>
<reference evidence="2" key="1">
    <citation type="submission" date="2022-02" db="EMBL/GenBank/DDBJ databases">
        <authorList>
            <person name="King R."/>
        </authorList>
    </citation>
    <scope>NUCLEOTIDE SEQUENCE</scope>
</reference>